<dbReference type="AlphaFoldDB" id="A0A6A6JSG6"/>
<feature type="compositionally biased region" description="Basic residues" evidence="1">
    <location>
        <begin position="351"/>
        <end position="360"/>
    </location>
</feature>
<feature type="region of interest" description="Disordered" evidence="1">
    <location>
        <begin position="293"/>
        <end position="316"/>
    </location>
</feature>
<proteinExistence type="predicted"/>
<feature type="compositionally biased region" description="Basic and acidic residues" evidence="1">
    <location>
        <begin position="184"/>
        <end position="205"/>
    </location>
</feature>
<keyword evidence="3" id="KW-1185">Reference proteome</keyword>
<accession>A0A6A6JSG6</accession>
<organism evidence="2 3">
    <name type="scientific">Westerdykella ornata</name>
    <dbReference type="NCBI Taxonomy" id="318751"/>
    <lineage>
        <taxon>Eukaryota</taxon>
        <taxon>Fungi</taxon>
        <taxon>Dikarya</taxon>
        <taxon>Ascomycota</taxon>
        <taxon>Pezizomycotina</taxon>
        <taxon>Dothideomycetes</taxon>
        <taxon>Pleosporomycetidae</taxon>
        <taxon>Pleosporales</taxon>
        <taxon>Sporormiaceae</taxon>
        <taxon>Westerdykella</taxon>
    </lineage>
</organism>
<feature type="compositionally biased region" description="Gly residues" evidence="1">
    <location>
        <begin position="306"/>
        <end position="315"/>
    </location>
</feature>
<dbReference type="PANTHER" id="PTHR42085">
    <property type="entry name" value="F-BOX DOMAIN-CONTAINING PROTEIN"/>
    <property type="match status" value="1"/>
</dbReference>
<gene>
    <name evidence="2" type="ORF">EI97DRAFT_464627</name>
</gene>
<evidence type="ECO:0000256" key="1">
    <source>
        <dbReference type="SAM" id="MobiDB-lite"/>
    </source>
</evidence>
<dbReference type="RefSeq" id="XP_033656876.1">
    <property type="nucleotide sequence ID" value="XM_033801427.1"/>
</dbReference>
<dbReference type="PANTHER" id="PTHR42085:SF2">
    <property type="entry name" value="F-BOX DOMAIN-CONTAINING PROTEIN"/>
    <property type="match status" value="1"/>
</dbReference>
<feature type="region of interest" description="Disordered" evidence="1">
    <location>
        <begin position="176"/>
        <end position="205"/>
    </location>
</feature>
<dbReference type="Proteomes" id="UP000800097">
    <property type="component" value="Unassembled WGS sequence"/>
</dbReference>
<sequence length="543" mass="61582">MVVKVQVKVKVKINHLRILHRFSLGKGGDTGRQAQQEQQQPSGFFTLPLELRLMIYDYAFPPPRSSPSPSPSWDNTATNPKEIHIIVLPGSHGHRILAIPCTDPVRTWEWNCVNMRWSPWFHRQRGNGPVMGWHCDCMYRWVERRTGAWGPCVARMVEAVWDPVWAMERARRMMEEGMEGEEEREGRKGGIWGRNKEEETEKEGKKIGNWMGKKMMTTGIGATRVRATNLATLLRVCKAMHDDVVPLVYGQRTPTMRFHSLASLIWFKERVSGEGWRWVRALHVDLRQPFAAGEKKMQGKQKGKNGKGCEGGGDTLGAAFPRKVRERYRVLCSGFSVEEPEREEDEEQKKKTGKKKKKENHKASGCNAPLTRRKRSRNAKYPTEWTAVCALLSTMTGLQSLRISLSSARMAHTLSNGGVEPLARDGVVQKTQEKRVFAPLAEAVGRLREGKRELQTGRGSIYGAEEKEEEAESLSVKVDVDWELHDDGDDGEDYNLTEGLFTVQRMGLCDMDAGEEALCEACRELECARTRWGTSDGRRTVDD</sequence>
<reference evidence="2" key="1">
    <citation type="journal article" date="2020" name="Stud. Mycol.">
        <title>101 Dothideomycetes genomes: a test case for predicting lifestyles and emergence of pathogens.</title>
        <authorList>
            <person name="Haridas S."/>
            <person name="Albert R."/>
            <person name="Binder M."/>
            <person name="Bloem J."/>
            <person name="Labutti K."/>
            <person name="Salamov A."/>
            <person name="Andreopoulos B."/>
            <person name="Baker S."/>
            <person name="Barry K."/>
            <person name="Bills G."/>
            <person name="Bluhm B."/>
            <person name="Cannon C."/>
            <person name="Castanera R."/>
            <person name="Culley D."/>
            <person name="Daum C."/>
            <person name="Ezra D."/>
            <person name="Gonzalez J."/>
            <person name="Henrissat B."/>
            <person name="Kuo A."/>
            <person name="Liang C."/>
            <person name="Lipzen A."/>
            <person name="Lutzoni F."/>
            <person name="Magnuson J."/>
            <person name="Mondo S."/>
            <person name="Nolan M."/>
            <person name="Ohm R."/>
            <person name="Pangilinan J."/>
            <person name="Park H.-J."/>
            <person name="Ramirez L."/>
            <person name="Alfaro M."/>
            <person name="Sun H."/>
            <person name="Tritt A."/>
            <person name="Yoshinaga Y."/>
            <person name="Zwiers L.-H."/>
            <person name="Turgeon B."/>
            <person name="Goodwin S."/>
            <person name="Spatafora J."/>
            <person name="Crous P."/>
            <person name="Grigoriev I."/>
        </authorList>
    </citation>
    <scope>NUCLEOTIDE SEQUENCE</scope>
    <source>
        <strain evidence="2">CBS 379.55</strain>
    </source>
</reference>
<name>A0A6A6JSG6_WESOR</name>
<evidence type="ECO:0000313" key="3">
    <source>
        <dbReference type="Proteomes" id="UP000800097"/>
    </source>
</evidence>
<protein>
    <submittedName>
        <fullName evidence="2">Uncharacterized protein</fullName>
    </submittedName>
</protein>
<dbReference type="EMBL" id="ML986486">
    <property type="protein sequence ID" value="KAF2279337.1"/>
    <property type="molecule type" value="Genomic_DNA"/>
</dbReference>
<feature type="region of interest" description="Disordered" evidence="1">
    <location>
        <begin position="339"/>
        <end position="379"/>
    </location>
</feature>
<dbReference type="InterPro" id="IPR038883">
    <property type="entry name" value="AN11006-like"/>
</dbReference>
<evidence type="ECO:0000313" key="2">
    <source>
        <dbReference type="EMBL" id="KAF2279337.1"/>
    </source>
</evidence>
<dbReference type="GeneID" id="54554602"/>